<feature type="transmembrane region" description="Helical" evidence="1">
    <location>
        <begin position="6"/>
        <end position="25"/>
    </location>
</feature>
<keyword evidence="1" id="KW-0472">Membrane</keyword>
<evidence type="ECO:0000256" key="1">
    <source>
        <dbReference type="SAM" id="Phobius"/>
    </source>
</evidence>
<accession>A0A4R1Y4N2</accession>
<comment type="caution">
    <text evidence="2">The sequence shown here is derived from an EMBL/GenBank/DDBJ whole genome shotgun (WGS) entry which is preliminary data.</text>
</comment>
<organism evidence="2 3">
    <name type="scientific">Acinetobacter calcoaceticus</name>
    <dbReference type="NCBI Taxonomy" id="471"/>
    <lineage>
        <taxon>Bacteria</taxon>
        <taxon>Pseudomonadati</taxon>
        <taxon>Pseudomonadota</taxon>
        <taxon>Gammaproteobacteria</taxon>
        <taxon>Moraxellales</taxon>
        <taxon>Moraxellaceae</taxon>
        <taxon>Acinetobacter</taxon>
        <taxon>Acinetobacter calcoaceticus/baumannii complex</taxon>
    </lineage>
</organism>
<evidence type="ECO:0000313" key="2">
    <source>
        <dbReference type="EMBL" id="TCM67033.1"/>
    </source>
</evidence>
<dbReference type="Proteomes" id="UP000294963">
    <property type="component" value="Unassembled WGS sequence"/>
</dbReference>
<keyword evidence="1" id="KW-0812">Transmembrane</keyword>
<keyword evidence="1" id="KW-1133">Transmembrane helix</keyword>
<dbReference type="AlphaFoldDB" id="A0A4R1Y4N2"/>
<feature type="transmembrane region" description="Helical" evidence="1">
    <location>
        <begin position="68"/>
        <end position="88"/>
    </location>
</feature>
<keyword evidence="3" id="KW-1185">Reference proteome</keyword>
<evidence type="ECO:0000313" key="3">
    <source>
        <dbReference type="Proteomes" id="UP000294963"/>
    </source>
</evidence>
<sequence length="114" mass="12558">MNSDEIHGLSLLLLLYLGMLGLNLAMDKHAKAVLKQALSPLQAKISQLTGWGFIVLGFVLAMRIWGVAVGLCVAFGALTVVLGLLIFLQSYRPRWSWYLGCLALPWVCILQVFV</sequence>
<dbReference type="Pfam" id="PF11804">
    <property type="entry name" value="DUF3325"/>
    <property type="match status" value="1"/>
</dbReference>
<dbReference type="InterPro" id="IPR021762">
    <property type="entry name" value="DUF3325"/>
</dbReference>
<proteinExistence type="predicted"/>
<reference evidence="2 3" key="1">
    <citation type="submission" date="2019-03" db="EMBL/GenBank/DDBJ databases">
        <title>Genomic analyses of the natural microbiome of Caenorhabditis elegans.</title>
        <authorList>
            <person name="Samuel B."/>
        </authorList>
    </citation>
    <scope>NUCLEOTIDE SEQUENCE [LARGE SCALE GENOMIC DNA]</scope>
    <source>
        <strain evidence="2 3">JUb89</strain>
    </source>
</reference>
<dbReference type="OrthoDB" id="6694813at2"/>
<protein>
    <submittedName>
        <fullName evidence="2">Uncharacterized protein DUF3325</fullName>
    </submittedName>
</protein>
<feature type="transmembrane region" description="Helical" evidence="1">
    <location>
        <begin position="45"/>
        <end position="62"/>
    </location>
</feature>
<dbReference type="EMBL" id="SLVJ01000010">
    <property type="protein sequence ID" value="TCM67033.1"/>
    <property type="molecule type" value="Genomic_DNA"/>
</dbReference>
<feature type="transmembrane region" description="Helical" evidence="1">
    <location>
        <begin position="95"/>
        <end position="113"/>
    </location>
</feature>
<name>A0A4R1Y4N2_ACICA</name>
<gene>
    <name evidence="2" type="ORF">EC844_11074</name>
</gene>